<dbReference type="CDD" id="cd01860">
    <property type="entry name" value="Rab5_related"/>
    <property type="match status" value="1"/>
</dbReference>
<comment type="similarity">
    <text evidence="3">Belongs to the small GTPase superfamily. Rab family.</text>
</comment>
<dbReference type="FunCoup" id="A0A2T3AZ18">
    <property type="interactions" value="169"/>
</dbReference>
<evidence type="ECO:0000256" key="22">
    <source>
        <dbReference type="RuleBase" id="RU363000"/>
    </source>
</evidence>
<dbReference type="InterPro" id="IPR019133">
    <property type="entry name" value="MIC60"/>
</dbReference>
<feature type="compositionally biased region" description="Low complexity" evidence="24">
    <location>
        <begin position="344"/>
        <end position="361"/>
    </location>
</feature>
<evidence type="ECO:0000256" key="5">
    <source>
        <dbReference type="ARBA" id="ARBA00011875"/>
    </source>
</evidence>
<dbReference type="EMBL" id="KZ679013">
    <property type="protein sequence ID" value="PSS15309.1"/>
    <property type="molecule type" value="Genomic_DNA"/>
</dbReference>
<dbReference type="GO" id="GO:0003924">
    <property type="term" value="F:GTPase activity"/>
    <property type="evidence" value="ECO:0007669"/>
    <property type="project" value="InterPro"/>
</dbReference>
<dbReference type="PROSITE" id="PS51421">
    <property type="entry name" value="RAS"/>
    <property type="match status" value="1"/>
</dbReference>
<evidence type="ECO:0000256" key="1">
    <source>
        <dbReference type="ARBA" id="ARBA00004342"/>
    </source>
</evidence>
<keyword evidence="26" id="KW-1185">Reference proteome</keyword>
<accession>A0A2T3AZ18</accession>
<evidence type="ECO:0000256" key="2">
    <source>
        <dbReference type="ARBA" id="ARBA00004434"/>
    </source>
</evidence>
<keyword evidence="11 22" id="KW-0999">Mitochondrion inner membrane</keyword>
<keyword evidence="9 22" id="KW-0812">Transmembrane</keyword>
<name>A0A2T3AZ18_AMORE</name>
<evidence type="ECO:0000256" key="21">
    <source>
        <dbReference type="ARBA" id="ARBA00025571"/>
    </source>
</evidence>
<dbReference type="PROSITE" id="PS51420">
    <property type="entry name" value="RHO"/>
    <property type="match status" value="1"/>
</dbReference>
<dbReference type="OrthoDB" id="10261039at2759"/>
<dbReference type="SMART" id="SM00175">
    <property type="entry name" value="RAB"/>
    <property type="match status" value="1"/>
</dbReference>
<reference evidence="25 26" key="1">
    <citation type="journal article" date="2018" name="New Phytol.">
        <title>Comparative genomics and transcriptomics depict ericoid mycorrhizal fungi as versatile saprotrophs and plant mutualists.</title>
        <authorList>
            <person name="Martino E."/>
            <person name="Morin E."/>
            <person name="Grelet G.A."/>
            <person name="Kuo A."/>
            <person name="Kohler A."/>
            <person name="Daghino S."/>
            <person name="Barry K.W."/>
            <person name="Cichocki N."/>
            <person name="Clum A."/>
            <person name="Dockter R.B."/>
            <person name="Hainaut M."/>
            <person name="Kuo R.C."/>
            <person name="LaButti K."/>
            <person name="Lindahl B.D."/>
            <person name="Lindquist E.A."/>
            <person name="Lipzen A."/>
            <person name="Khouja H.R."/>
            <person name="Magnuson J."/>
            <person name="Murat C."/>
            <person name="Ohm R.A."/>
            <person name="Singer S.W."/>
            <person name="Spatafora J.W."/>
            <person name="Wang M."/>
            <person name="Veneault-Fourrey C."/>
            <person name="Henrissat B."/>
            <person name="Grigoriev I.V."/>
            <person name="Martin F.M."/>
            <person name="Perotto S."/>
        </authorList>
    </citation>
    <scope>NUCLEOTIDE SEQUENCE [LARGE SCALE GENOMIC DNA]</scope>
    <source>
        <strain evidence="25 26">ATCC 22711</strain>
    </source>
</reference>
<dbReference type="InterPro" id="IPR027417">
    <property type="entry name" value="P-loop_NTPase"/>
</dbReference>
<sequence length="912" mass="99654">MAARAPAPVRGGNTRFAQFKLVLLGESAVGKSSLVLRFVKDQFDDYRESTIGAAFLTQTISLDDTTTVKFEIWDTAGQERYKSLAPMYYRNANCAVVVYDITQASSLDKAKQWVKELQRQANENIIIALAGNKLDLVTDQPDKRAISTADAEAYAKEAGLLFFETSAKTSENVRELFTAIAKKLPLDQAGPRNPRAGGRAGVELRAESAGTQGGGPAFEAGDYCIIAPKPWRGALRARSKNVPAFSDDAPYNITNPTTLCRSTQPVMLRASIRSSRAIGYKPNVTSAARQWHALQAGRAISGQTRSYADKPSIADSTPVVLPGSASASTNEPPPPGPVATSLNSKAASPTPSTPSASTIPPQNVPLTPPPPGKTTSGSPPPPSPPPPKPKRRLRKFFTTLLLLSTLGFGGGVYYSRVNDNFHDFFTEYVPFGEEAVLYFEEKEFRKRFPTIGNRIRPRDTGEQVRIPSQSGVSWRVSEDTSSSRHANATKPGQKPAEAVAKAESDHSKAPTEAPAKPNHPVAKEAAPAQKSPEAVAFVAPEVDQPSRFPPEVTRIDPINIEDAKEPLVQDLVKIINDIIAVVNADNENSKFSTTIGKAKDEISKVGSKVKSLKAAIEEEANAKVQASHAEFDKAAQELVKRIESEMASQEARWKEEYETERQKLQQTYEQKLKAEIDRANEVNEQRLRNELLEQAVEMRRKFTAEVKDRVEEERNSRLGKLSDLSNTVNELEKLTTDWNSVVDANLKTQHLHVAVEAVRANLEKSQVPRPFTKELAALKEIASDDPVVNAAIASINPVAYQRGIPSPAQLIDRFRRVASEVRKASLLPEDAGVASHASSLVLSKLLFKKKGLALGDDVESILTRTEVLLEEGDLDGAAREMNGLSGWAKTLSRDWLGEVRKVLEVQQALDSR</sequence>
<evidence type="ECO:0000256" key="18">
    <source>
        <dbReference type="ARBA" id="ARBA00023136"/>
    </source>
</evidence>
<evidence type="ECO:0000256" key="13">
    <source>
        <dbReference type="ARBA" id="ARBA00022946"/>
    </source>
</evidence>
<evidence type="ECO:0000256" key="15">
    <source>
        <dbReference type="ARBA" id="ARBA00023054"/>
    </source>
</evidence>
<comment type="function">
    <text evidence="21">Component of the MICOS complex, a large protein complex of the mitochondrial inner membrane that plays crucial roles in the maintenance of crista junctions, inner membrane architecture, and formation of contact sites to the outer membrane. Plays a role in keeping cristae membranes connected to the inner boundary membrane. Also promotes protein import via the mitochondrial intermembrane space assembly (MIA) pathway.</text>
</comment>
<evidence type="ECO:0000256" key="8">
    <source>
        <dbReference type="ARBA" id="ARBA00022475"/>
    </source>
</evidence>
<dbReference type="PROSITE" id="PS51419">
    <property type="entry name" value="RAB"/>
    <property type="match status" value="1"/>
</dbReference>
<dbReference type="GO" id="GO:0005768">
    <property type="term" value="C:endosome"/>
    <property type="evidence" value="ECO:0007669"/>
    <property type="project" value="UniProtKB-ARBA"/>
</dbReference>
<comment type="similarity">
    <text evidence="4 22">Belongs to the MICOS complex subunit Mic60 family.</text>
</comment>
<keyword evidence="14" id="KW-1133">Transmembrane helix</keyword>
<keyword evidence="19" id="KW-0449">Lipoprotein</keyword>
<dbReference type="Pfam" id="PF00071">
    <property type="entry name" value="Ras"/>
    <property type="match status" value="1"/>
</dbReference>
<dbReference type="NCBIfam" id="TIGR00231">
    <property type="entry name" value="small_GTP"/>
    <property type="match status" value="1"/>
</dbReference>
<keyword evidence="16 22" id="KW-0496">Mitochondrion</keyword>
<feature type="compositionally biased region" description="Basic and acidic residues" evidence="24">
    <location>
        <begin position="500"/>
        <end position="509"/>
    </location>
</feature>
<evidence type="ECO:0000256" key="7">
    <source>
        <dbReference type="ARBA" id="ARBA00022448"/>
    </source>
</evidence>
<dbReference type="GO" id="GO:0005525">
    <property type="term" value="F:GTP binding"/>
    <property type="evidence" value="ECO:0007669"/>
    <property type="project" value="UniProtKB-KW"/>
</dbReference>
<keyword evidence="18" id="KW-0472">Membrane</keyword>
<evidence type="ECO:0000256" key="10">
    <source>
        <dbReference type="ARBA" id="ARBA00022741"/>
    </source>
</evidence>
<dbReference type="RefSeq" id="XP_024719908.1">
    <property type="nucleotide sequence ID" value="XM_024867628.1"/>
</dbReference>
<dbReference type="PANTHER" id="PTHR15415">
    <property type="entry name" value="MITOFILIN"/>
    <property type="match status" value="1"/>
</dbReference>
<comment type="subunit">
    <text evidence="5 22">Component of the mitochondrial contact site and cristae organizing system (MICOS) complex.</text>
</comment>
<dbReference type="STRING" id="857342.A0A2T3AZ18"/>
<organism evidence="25 26">
    <name type="scientific">Amorphotheca resinae ATCC 22711</name>
    <dbReference type="NCBI Taxonomy" id="857342"/>
    <lineage>
        <taxon>Eukaryota</taxon>
        <taxon>Fungi</taxon>
        <taxon>Dikarya</taxon>
        <taxon>Ascomycota</taxon>
        <taxon>Pezizomycotina</taxon>
        <taxon>Leotiomycetes</taxon>
        <taxon>Helotiales</taxon>
        <taxon>Amorphothecaceae</taxon>
        <taxon>Amorphotheca</taxon>
    </lineage>
</organism>
<feature type="region of interest" description="Disordered" evidence="24">
    <location>
        <begin position="303"/>
        <end position="391"/>
    </location>
</feature>
<dbReference type="InParanoid" id="A0A2T3AZ18"/>
<dbReference type="Proteomes" id="UP000241818">
    <property type="component" value="Unassembled WGS sequence"/>
</dbReference>
<dbReference type="InterPro" id="IPR001806">
    <property type="entry name" value="Small_GTPase"/>
</dbReference>
<dbReference type="GO" id="GO:0016192">
    <property type="term" value="P:vesicle-mediated transport"/>
    <property type="evidence" value="ECO:0007669"/>
    <property type="project" value="UniProtKB-ARBA"/>
</dbReference>
<protein>
    <recommendedName>
        <fullName evidence="6 22">MICOS complex subunit MIC60</fullName>
    </recommendedName>
    <alternativeName>
        <fullName evidence="22">Mitofilin</fullName>
    </alternativeName>
</protein>
<evidence type="ECO:0000256" key="11">
    <source>
        <dbReference type="ARBA" id="ARBA00022792"/>
    </source>
</evidence>
<evidence type="ECO:0000256" key="23">
    <source>
        <dbReference type="SAM" id="Coils"/>
    </source>
</evidence>
<evidence type="ECO:0000256" key="19">
    <source>
        <dbReference type="ARBA" id="ARBA00023288"/>
    </source>
</evidence>
<dbReference type="InterPro" id="IPR005225">
    <property type="entry name" value="Small_GTP-bd"/>
</dbReference>
<evidence type="ECO:0000256" key="20">
    <source>
        <dbReference type="ARBA" id="ARBA00023289"/>
    </source>
</evidence>
<keyword evidence="8" id="KW-1003">Cell membrane</keyword>
<feature type="compositionally biased region" description="Pro residues" evidence="24">
    <location>
        <begin position="362"/>
        <end position="387"/>
    </location>
</feature>
<evidence type="ECO:0000256" key="16">
    <source>
        <dbReference type="ARBA" id="ARBA00023128"/>
    </source>
</evidence>
<evidence type="ECO:0000256" key="9">
    <source>
        <dbReference type="ARBA" id="ARBA00022692"/>
    </source>
</evidence>
<keyword evidence="7" id="KW-0813">Transport</keyword>
<keyword evidence="15 23" id="KW-0175">Coiled coil</keyword>
<comment type="subcellular location">
    <subcellularLocation>
        <location evidence="1">Cell membrane</location>
        <topology evidence="1">Lipid-anchor</topology>
        <orientation evidence="1">Cytoplasmic side</orientation>
    </subcellularLocation>
    <subcellularLocation>
        <location evidence="2 22">Mitochondrion inner membrane</location>
        <topology evidence="2 22">Single-pass membrane protein</topology>
    </subcellularLocation>
</comment>
<keyword evidence="13" id="KW-0809">Transit peptide</keyword>
<dbReference type="GeneID" id="36575709"/>
<evidence type="ECO:0000313" key="25">
    <source>
        <dbReference type="EMBL" id="PSS15309.1"/>
    </source>
</evidence>
<feature type="region of interest" description="Disordered" evidence="24">
    <location>
        <begin position="456"/>
        <end position="531"/>
    </location>
</feature>
<dbReference type="AlphaFoldDB" id="A0A2T3AZ18"/>
<keyword evidence="10" id="KW-0547">Nucleotide-binding</keyword>
<dbReference type="SUPFAM" id="SSF52540">
    <property type="entry name" value="P-loop containing nucleoside triphosphate hydrolases"/>
    <property type="match status" value="1"/>
</dbReference>
<dbReference type="GO" id="GO:0005886">
    <property type="term" value="C:plasma membrane"/>
    <property type="evidence" value="ECO:0007669"/>
    <property type="project" value="UniProtKB-SubCell"/>
</dbReference>
<evidence type="ECO:0000256" key="12">
    <source>
        <dbReference type="ARBA" id="ARBA00022927"/>
    </source>
</evidence>
<keyword evidence="17" id="KW-0342">GTP-binding</keyword>
<evidence type="ECO:0000256" key="4">
    <source>
        <dbReference type="ARBA" id="ARBA00010877"/>
    </source>
</evidence>
<evidence type="ECO:0000256" key="3">
    <source>
        <dbReference type="ARBA" id="ARBA00006270"/>
    </source>
</evidence>
<dbReference type="Gene3D" id="3.40.50.300">
    <property type="entry name" value="P-loop containing nucleotide triphosphate hydrolases"/>
    <property type="match status" value="1"/>
</dbReference>
<proteinExistence type="inferred from homology"/>
<dbReference type="GO" id="GO:0042407">
    <property type="term" value="P:cristae formation"/>
    <property type="evidence" value="ECO:0007669"/>
    <property type="project" value="TreeGrafter"/>
</dbReference>
<dbReference type="PRINTS" id="PR00449">
    <property type="entry name" value="RASTRNSFRMNG"/>
</dbReference>
<dbReference type="PANTHER" id="PTHR15415:SF7">
    <property type="entry name" value="MICOS COMPLEX SUBUNIT MIC60"/>
    <property type="match status" value="1"/>
</dbReference>
<feature type="coiled-coil region" evidence="23">
    <location>
        <begin position="632"/>
        <end position="689"/>
    </location>
</feature>
<dbReference type="SMART" id="SM00174">
    <property type="entry name" value="RHO"/>
    <property type="match status" value="1"/>
</dbReference>
<dbReference type="Pfam" id="PF09731">
    <property type="entry name" value="Mitofilin"/>
    <property type="match status" value="2"/>
</dbReference>
<keyword evidence="20" id="KW-0636">Prenylation</keyword>
<evidence type="ECO:0000256" key="6">
    <source>
        <dbReference type="ARBA" id="ARBA00018116"/>
    </source>
</evidence>
<dbReference type="GO" id="GO:0061617">
    <property type="term" value="C:MICOS complex"/>
    <property type="evidence" value="ECO:0007669"/>
    <property type="project" value="TreeGrafter"/>
</dbReference>
<evidence type="ECO:0000256" key="24">
    <source>
        <dbReference type="SAM" id="MobiDB-lite"/>
    </source>
</evidence>
<dbReference type="FunFam" id="3.40.50.300:FF:000464">
    <property type="entry name" value="GTP-binding protein ypt5"/>
    <property type="match status" value="1"/>
</dbReference>
<dbReference type="SMART" id="SM00173">
    <property type="entry name" value="RAS"/>
    <property type="match status" value="1"/>
</dbReference>
<dbReference type="GO" id="GO:0016050">
    <property type="term" value="P:vesicle organization"/>
    <property type="evidence" value="ECO:0007669"/>
    <property type="project" value="UniProtKB-ARBA"/>
</dbReference>
<dbReference type="GO" id="GO:0015031">
    <property type="term" value="P:protein transport"/>
    <property type="evidence" value="ECO:0007669"/>
    <property type="project" value="UniProtKB-KW"/>
</dbReference>
<dbReference type="SMART" id="SM00176">
    <property type="entry name" value="RAN"/>
    <property type="match status" value="1"/>
</dbReference>
<evidence type="ECO:0000256" key="17">
    <source>
        <dbReference type="ARBA" id="ARBA00023134"/>
    </source>
</evidence>
<evidence type="ECO:0000313" key="26">
    <source>
        <dbReference type="Proteomes" id="UP000241818"/>
    </source>
</evidence>
<evidence type="ECO:0000256" key="14">
    <source>
        <dbReference type="ARBA" id="ARBA00022989"/>
    </source>
</evidence>
<keyword evidence="12" id="KW-0653">Protein transport</keyword>
<gene>
    <name evidence="25" type="ORF">M430DRAFT_43545</name>
</gene>